<feature type="transmembrane region" description="Helical" evidence="6">
    <location>
        <begin position="84"/>
        <end position="109"/>
    </location>
</feature>
<dbReference type="EMBL" id="CTRP01000014">
    <property type="protein sequence ID" value="CQR73575.1"/>
    <property type="molecule type" value="Genomic_DNA"/>
</dbReference>
<comment type="subcellular location">
    <subcellularLocation>
        <location evidence="1">Membrane</location>
        <topology evidence="1">Multi-pass membrane protein</topology>
    </subcellularLocation>
</comment>
<name>A0A0U1L205_9FIRM</name>
<evidence type="ECO:0000256" key="1">
    <source>
        <dbReference type="ARBA" id="ARBA00004141"/>
    </source>
</evidence>
<sequence length="238" mass="26497">MNGFSAGEKRKFQLDPRTKLLIAGLTGIIAFASSQTLMVLLLVAVVSVLMFMARIYLTTIKFLTIFAIVFFLEITAQAFANNSLTIMAVTLVCIFQRFVILAMVGVYIAETTPTTALIGAMEKLAMPRQIIIPLAVALRFVPTIREEFGYLRDSMRIRKINTSFTGFILHPIKNIEYLLVPLLIRSYKIADELAASAMVRGIDSPRVKTVLYEIKFRTGDFLTMALFIIAVAGTPTWG</sequence>
<organism evidence="7 8">
    <name type="scientific">Sporomusa ovata</name>
    <dbReference type="NCBI Taxonomy" id="2378"/>
    <lineage>
        <taxon>Bacteria</taxon>
        <taxon>Bacillati</taxon>
        <taxon>Bacillota</taxon>
        <taxon>Negativicutes</taxon>
        <taxon>Selenomonadales</taxon>
        <taxon>Sporomusaceae</taxon>
        <taxon>Sporomusa</taxon>
    </lineage>
</organism>
<reference evidence="8" key="1">
    <citation type="submission" date="2015-03" db="EMBL/GenBank/DDBJ databases">
        <authorList>
            <person name="Nijsse Bart"/>
        </authorList>
    </citation>
    <scope>NUCLEOTIDE SEQUENCE [LARGE SCALE GENOMIC DNA]</scope>
</reference>
<feature type="transmembrane region" description="Helical" evidence="6">
    <location>
        <begin position="20"/>
        <end position="49"/>
    </location>
</feature>
<evidence type="ECO:0000256" key="6">
    <source>
        <dbReference type="SAM" id="Phobius"/>
    </source>
</evidence>
<dbReference type="PANTHER" id="PTHR34857:SF2">
    <property type="entry name" value="SLL0384 PROTEIN"/>
    <property type="match status" value="1"/>
</dbReference>
<keyword evidence="2" id="KW-1003">Cell membrane</keyword>
<dbReference type="InterPro" id="IPR003339">
    <property type="entry name" value="ABC/ECF_trnsptr_transmembrane"/>
</dbReference>
<proteinExistence type="predicted"/>
<gene>
    <name evidence="7" type="ORF">SpAn4DRAFT_0037</name>
</gene>
<evidence type="ECO:0000313" key="7">
    <source>
        <dbReference type="EMBL" id="CQR73575.1"/>
    </source>
</evidence>
<dbReference type="PANTHER" id="PTHR34857">
    <property type="entry name" value="SLL0384 PROTEIN"/>
    <property type="match status" value="1"/>
</dbReference>
<evidence type="ECO:0000256" key="4">
    <source>
        <dbReference type="ARBA" id="ARBA00022989"/>
    </source>
</evidence>
<keyword evidence="8" id="KW-1185">Reference proteome</keyword>
<feature type="transmembrane region" description="Helical" evidence="6">
    <location>
        <begin position="55"/>
        <end position="72"/>
    </location>
</feature>
<dbReference type="AlphaFoldDB" id="A0A0U1L205"/>
<dbReference type="Pfam" id="PF02361">
    <property type="entry name" value="CbiQ"/>
    <property type="match status" value="1"/>
</dbReference>
<evidence type="ECO:0000256" key="5">
    <source>
        <dbReference type="ARBA" id="ARBA00023136"/>
    </source>
</evidence>
<dbReference type="Proteomes" id="UP000049855">
    <property type="component" value="Unassembled WGS sequence"/>
</dbReference>
<evidence type="ECO:0000313" key="8">
    <source>
        <dbReference type="Proteomes" id="UP000049855"/>
    </source>
</evidence>
<keyword evidence="5 6" id="KW-0472">Membrane</keyword>
<evidence type="ECO:0000256" key="3">
    <source>
        <dbReference type="ARBA" id="ARBA00022692"/>
    </source>
</evidence>
<dbReference type="RefSeq" id="WP_021170851.1">
    <property type="nucleotide sequence ID" value="NZ_CTRP01000014.1"/>
</dbReference>
<keyword evidence="4 6" id="KW-1133">Transmembrane helix</keyword>
<protein>
    <submittedName>
        <fullName evidence="7">Transmembrane component BL0694 of energizing module of predicted ECF transporter</fullName>
    </submittedName>
</protein>
<evidence type="ECO:0000256" key="2">
    <source>
        <dbReference type="ARBA" id="ARBA00022475"/>
    </source>
</evidence>
<keyword evidence="3 6" id="KW-0812">Transmembrane</keyword>
<dbReference type="GO" id="GO:0005886">
    <property type="term" value="C:plasma membrane"/>
    <property type="evidence" value="ECO:0007669"/>
    <property type="project" value="UniProtKB-ARBA"/>
</dbReference>
<dbReference type="InterPro" id="IPR051611">
    <property type="entry name" value="ECF_transporter_component"/>
</dbReference>
<dbReference type="CDD" id="cd16914">
    <property type="entry name" value="EcfT"/>
    <property type="match status" value="1"/>
</dbReference>
<accession>A0A0U1L205</accession>